<name>B4LWP6_DROVI</name>
<evidence type="ECO:0000256" key="2">
    <source>
        <dbReference type="ARBA" id="ARBA00022692"/>
    </source>
</evidence>
<evidence type="ECO:0000256" key="5">
    <source>
        <dbReference type="ARBA" id="ARBA00023180"/>
    </source>
</evidence>
<feature type="transmembrane region" description="Helical" evidence="8">
    <location>
        <begin position="493"/>
        <end position="516"/>
    </location>
</feature>
<dbReference type="GO" id="GO:0007224">
    <property type="term" value="P:smoothened signaling pathway"/>
    <property type="evidence" value="ECO:0007669"/>
    <property type="project" value="TreeGrafter"/>
</dbReference>
<organism evidence="10 11">
    <name type="scientific">Drosophila virilis</name>
    <name type="common">Fruit fly</name>
    <dbReference type="NCBI Taxonomy" id="7244"/>
    <lineage>
        <taxon>Eukaryota</taxon>
        <taxon>Metazoa</taxon>
        <taxon>Ecdysozoa</taxon>
        <taxon>Arthropoda</taxon>
        <taxon>Hexapoda</taxon>
        <taxon>Insecta</taxon>
        <taxon>Pterygota</taxon>
        <taxon>Neoptera</taxon>
        <taxon>Endopterygota</taxon>
        <taxon>Diptera</taxon>
        <taxon>Brachycera</taxon>
        <taxon>Muscomorpha</taxon>
        <taxon>Ephydroidea</taxon>
        <taxon>Drosophilidae</taxon>
        <taxon>Drosophila</taxon>
    </lineage>
</organism>
<feature type="transmembrane region" description="Helical" evidence="8">
    <location>
        <begin position="1009"/>
        <end position="1027"/>
    </location>
</feature>
<dbReference type="InterPro" id="IPR052081">
    <property type="entry name" value="Dispatched_Hh_regulator"/>
</dbReference>
<keyword evidence="4 8" id="KW-0472">Membrane</keyword>
<feature type="compositionally biased region" description="Basic residues" evidence="7">
    <location>
        <begin position="99"/>
        <end position="129"/>
    </location>
</feature>
<feature type="transmembrane region" description="Helical" evidence="8">
    <location>
        <begin position="980"/>
        <end position="1003"/>
    </location>
</feature>
<gene>
    <name evidence="10" type="primary">Dvir\GJ22932</name>
    <name evidence="10" type="ORF">Dvir_GJ22932</name>
</gene>
<reference evidence="10 11" key="1">
    <citation type="journal article" date="2007" name="Nature">
        <title>Evolution of genes and genomes on the Drosophila phylogeny.</title>
        <authorList>
            <consortium name="Drosophila 12 Genomes Consortium"/>
            <person name="Clark A.G."/>
            <person name="Eisen M.B."/>
            <person name="Smith D.R."/>
            <person name="Bergman C.M."/>
            <person name="Oliver B."/>
            <person name="Markow T.A."/>
            <person name="Kaufman T.C."/>
            <person name="Kellis M."/>
            <person name="Gelbart W."/>
            <person name="Iyer V.N."/>
            <person name="Pollard D.A."/>
            <person name="Sackton T.B."/>
            <person name="Larracuente A.M."/>
            <person name="Singh N.D."/>
            <person name="Abad J.P."/>
            <person name="Abt D.N."/>
            <person name="Adryan B."/>
            <person name="Aguade M."/>
            <person name="Akashi H."/>
            <person name="Anderson W.W."/>
            <person name="Aquadro C.F."/>
            <person name="Ardell D.H."/>
            <person name="Arguello R."/>
            <person name="Artieri C.G."/>
            <person name="Barbash D.A."/>
            <person name="Barker D."/>
            <person name="Barsanti P."/>
            <person name="Batterham P."/>
            <person name="Batzoglou S."/>
            <person name="Begun D."/>
            <person name="Bhutkar A."/>
            <person name="Blanco E."/>
            <person name="Bosak S.A."/>
            <person name="Bradley R.K."/>
            <person name="Brand A.D."/>
            <person name="Brent M.R."/>
            <person name="Brooks A.N."/>
            <person name="Brown R.H."/>
            <person name="Butlin R.K."/>
            <person name="Caggese C."/>
            <person name="Calvi B.R."/>
            <person name="Bernardo de Carvalho A."/>
            <person name="Caspi A."/>
            <person name="Castrezana S."/>
            <person name="Celniker S.E."/>
            <person name="Chang J.L."/>
            <person name="Chapple C."/>
            <person name="Chatterji S."/>
            <person name="Chinwalla A."/>
            <person name="Civetta A."/>
            <person name="Clifton S.W."/>
            <person name="Comeron J.M."/>
            <person name="Costello J.C."/>
            <person name="Coyne J.A."/>
            <person name="Daub J."/>
            <person name="David R.G."/>
            <person name="Delcher A.L."/>
            <person name="Delehaunty K."/>
            <person name="Do C.B."/>
            <person name="Ebling H."/>
            <person name="Edwards K."/>
            <person name="Eickbush T."/>
            <person name="Evans J.D."/>
            <person name="Filipski A."/>
            <person name="Findeiss S."/>
            <person name="Freyhult E."/>
            <person name="Fulton L."/>
            <person name="Fulton R."/>
            <person name="Garcia A.C."/>
            <person name="Gardiner A."/>
            <person name="Garfield D.A."/>
            <person name="Garvin B.E."/>
            <person name="Gibson G."/>
            <person name="Gilbert D."/>
            <person name="Gnerre S."/>
            <person name="Godfrey J."/>
            <person name="Good R."/>
            <person name="Gotea V."/>
            <person name="Gravely B."/>
            <person name="Greenberg A.J."/>
            <person name="Griffiths-Jones S."/>
            <person name="Gross S."/>
            <person name="Guigo R."/>
            <person name="Gustafson E.A."/>
            <person name="Haerty W."/>
            <person name="Hahn M.W."/>
            <person name="Halligan D.L."/>
            <person name="Halpern A.L."/>
            <person name="Halter G.M."/>
            <person name="Han M.V."/>
            <person name="Heger A."/>
            <person name="Hillier L."/>
            <person name="Hinrichs A.S."/>
            <person name="Holmes I."/>
            <person name="Hoskins R.A."/>
            <person name="Hubisz M.J."/>
            <person name="Hultmark D."/>
            <person name="Huntley M.A."/>
            <person name="Jaffe D.B."/>
            <person name="Jagadeeshan S."/>
            <person name="Jeck W.R."/>
            <person name="Johnson J."/>
            <person name="Jones C.D."/>
            <person name="Jordan W.C."/>
            <person name="Karpen G.H."/>
            <person name="Kataoka E."/>
            <person name="Keightley P.D."/>
            <person name="Kheradpour P."/>
            <person name="Kirkness E.F."/>
            <person name="Koerich L.B."/>
            <person name="Kristiansen K."/>
            <person name="Kudrna D."/>
            <person name="Kulathinal R.J."/>
            <person name="Kumar S."/>
            <person name="Kwok R."/>
            <person name="Lander E."/>
            <person name="Langley C.H."/>
            <person name="Lapoint R."/>
            <person name="Lazzaro B.P."/>
            <person name="Lee S.J."/>
            <person name="Levesque L."/>
            <person name="Li R."/>
            <person name="Lin C.F."/>
            <person name="Lin M.F."/>
            <person name="Lindblad-Toh K."/>
            <person name="Llopart A."/>
            <person name="Long M."/>
            <person name="Low L."/>
            <person name="Lozovsky E."/>
            <person name="Lu J."/>
            <person name="Luo M."/>
            <person name="Machado C.A."/>
            <person name="Makalowski W."/>
            <person name="Marzo M."/>
            <person name="Matsuda M."/>
            <person name="Matzkin L."/>
            <person name="McAllister B."/>
            <person name="McBride C.S."/>
            <person name="McKernan B."/>
            <person name="McKernan K."/>
            <person name="Mendez-Lago M."/>
            <person name="Minx P."/>
            <person name="Mollenhauer M.U."/>
            <person name="Montooth K."/>
            <person name="Mount S.M."/>
            <person name="Mu X."/>
            <person name="Myers E."/>
            <person name="Negre B."/>
            <person name="Newfeld S."/>
            <person name="Nielsen R."/>
            <person name="Noor M.A."/>
            <person name="O'Grady P."/>
            <person name="Pachter L."/>
            <person name="Papaceit M."/>
            <person name="Parisi M.J."/>
            <person name="Parisi M."/>
            <person name="Parts L."/>
            <person name="Pedersen J.S."/>
            <person name="Pesole G."/>
            <person name="Phillippy A.M."/>
            <person name="Ponting C.P."/>
            <person name="Pop M."/>
            <person name="Porcelli D."/>
            <person name="Powell J.R."/>
            <person name="Prohaska S."/>
            <person name="Pruitt K."/>
            <person name="Puig M."/>
            <person name="Quesneville H."/>
            <person name="Ram K.R."/>
            <person name="Rand D."/>
            <person name="Rasmussen M.D."/>
            <person name="Reed L.K."/>
            <person name="Reenan R."/>
            <person name="Reily A."/>
            <person name="Remington K.A."/>
            <person name="Rieger T.T."/>
            <person name="Ritchie M.G."/>
            <person name="Robin C."/>
            <person name="Rogers Y.H."/>
            <person name="Rohde C."/>
            <person name="Rozas J."/>
            <person name="Rubenfield M.J."/>
            <person name="Ruiz A."/>
            <person name="Russo S."/>
            <person name="Salzberg S.L."/>
            <person name="Sanchez-Gracia A."/>
            <person name="Saranga D.J."/>
            <person name="Sato H."/>
            <person name="Schaeffer S.W."/>
            <person name="Schatz M.C."/>
            <person name="Schlenke T."/>
            <person name="Schwartz R."/>
            <person name="Segarra C."/>
            <person name="Singh R.S."/>
            <person name="Sirot L."/>
            <person name="Sirota M."/>
            <person name="Sisneros N.B."/>
            <person name="Smith C.D."/>
            <person name="Smith T.F."/>
            <person name="Spieth J."/>
            <person name="Stage D.E."/>
            <person name="Stark A."/>
            <person name="Stephan W."/>
            <person name="Strausberg R.L."/>
            <person name="Strempel S."/>
            <person name="Sturgill D."/>
            <person name="Sutton G."/>
            <person name="Sutton G.G."/>
            <person name="Tao W."/>
            <person name="Teichmann S."/>
            <person name="Tobari Y.N."/>
            <person name="Tomimura Y."/>
            <person name="Tsolas J.M."/>
            <person name="Valente V.L."/>
            <person name="Venter E."/>
            <person name="Venter J.C."/>
            <person name="Vicario S."/>
            <person name="Vieira F.G."/>
            <person name="Vilella A.J."/>
            <person name="Villasante A."/>
            <person name="Walenz B."/>
            <person name="Wang J."/>
            <person name="Wasserman M."/>
            <person name="Watts T."/>
            <person name="Wilson D."/>
            <person name="Wilson R.K."/>
            <person name="Wing R.A."/>
            <person name="Wolfner M.F."/>
            <person name="Wong A."/>
            <person name="Wong G.K."/>
            <person name="Wu C.I."/>
            <person name="Wu G."/>
            <person name="Yamamoto D."/>
            <person name="Yang H.P."/>
            <person name="Yang S.P."/>
            <person name="Yorke J.A."/>
            <person name="Yoshida K."/>
            <person name="Zdobnov E."/>
            <person name="Zhang P."/>
            <person name="Zhang Y."/>
            <person name="Zimin A.V."/>
            <person name="Baldwin J."/>
            <person name="Abdouelleil A."/>
            <person name="Abdulkadir J."/>
            <person name="Abebe A."/>
            <person name="Abera B."/>
            <person name="Abreu J."/>
            <person name="Acer S.C."/>
            <person name="Aftuck L."/>
            <person name="Alexander A."/>
            <person name="An P."/>
            <person name="Anderson E."/>
            <person name="Anderson S."/>
            <person name="Arachi H."/>
            <person name="Azer M."/>
            <person name="Bachantsang P."/>
            <person name="Barry A."/>
            <person name="Bayul T."/>
            <person name="Berlin A."/>
            <person name="Bessette D."/>
            <person name="Bloom T."/>
            <person name="Blye J."/>
            <person name="Boguslavskiy L."/>
            <person name="Bonnet C."/>
            <person name="Boukhgalter B."/>
            <person name="Bourzgui I."/>
            <person name="Brown A."/>
            <person name="Cahill P."/>
            <person name="Channer S."/>
            <person name="Cheshatsang Y."/>
            <person name="Chuda L."/>
            <person name="Citroen M."/>
            <person name="Collymore A."/>
            <person name="Cooke P."/>
            <person name="Costello M."/>
            <person name="D'Aco K."/>
            <person name="Daza R."/>
            <person name="De Haan G."/>
            <person name="DeGray S."/>
            <person name="DeMaso C."/>
            <person name="Dhargay N."/>
            <person name="Dooley K."/>
            <person name="Dooley E."/>
            <person name="Doricent M."/>
            <person name="Dorje P."/>
            <person name="Dorjee K."/>
            <person name="Dupes A."/>
            <person name="Elong R."/>
            <person name="Falk J."/>
            <person name="Farina A."/>
            <person name="Faro S."/>
            <person name="Ferguson D."/>
            <person name="Fisher S."/>
            <person name="Foley C.D."/>
            <person name="Franke A."/>
            <person name="Friedrich D."/>
            <person name="Gadbois L."/>
            <person name="Gearin G."/>
            <person name="Gearin C.R."/>
            <person name="Giannoukos G."/>
            <person name="Goode T."/>
            <person name="Graham J."/>
            <person name="Grandbois E."/>
            <person name="Grewal S."/>
            <person name="Gyaltsen K."/>
            <person name="Hafez N."/>
            <person name="Hagos B."/>
            <person name="Hall J."/>
            <person name="Henson C."/>
            <person name="Hollinger A."/>
            <person name="Honan T."/>
            <person name="Huard M.D."/>
            <person name="Hughes L."/>
            <person name="Hurhula B."/>
            <person name="Husby M.E."/>
            <person name="Kamat A."/>
            <person name="Kanga B."/>
            <person name="Kashin S."/>
            <person name="Khazanovich D."/>
            <person name="Kisner P."/>
            <person name="Lance K."/>
            <person name="Lara M."/>
            <person name="Lee W."/>
            <person name="Lennon N."/>
            <person name="Letendre F."/>
            <person name="LeVine R."/>
            <person name="Lipovsky A."/>
            <person name="Liu X."/>
            <person name="Liu J."/>
            <person name="Liu S."/>
            <person name="Lokyitsang T."/>
            <person name="Lokyitsang Y."/>
            <person name="Lubonja R."/>
            <person name="Lui A."/>
            <person name="MacDonald P."/>
            <person name="Magnisalis V."/>
            <person name="Maru K."/>
            <person name="Matthews C."/>
            <person name="McCusker W."/>
            <person name="McDonough S."/>
            <person name="Mehta T."/>
            <person name="Meldrim J."/>
            <person name="Meneus L."/>
            <person name="Mihai O."/>
            <person name="Mihalev A."/>
            <person name="Mihova T."/>
            <person name="Mittelman R."/>
            <person name="Mlenga V."/>
            <person name="Montmayeur A."/>
            <person name="Mulrain L."/>
            <person name="Navidi A."/>
            <person name="Naylor J."/>
            <person name="Negash T."/>
            <person name="Nguyen T."/>
            <person name="Nguyen N."/>
            <person name="Nicol R."/>
            <person name="Norbu C."/>
            <person name="Norbu N."/>
            <person name="Novod N."/>
            <person name="O'Neill B."/>
            <person name="Osman S."/>
            <person name="Markiewicz E."/>
            <person name="Oyono O.L."/>
            <person name="Patti C."/>
            <person name="Phunkhang P."/>
            <person name="Pierre F."/>
            <person name="Priest M."/>
            <person name="Raghuraman S."/>
            <person name="Rege F."/>
            <person name="Reyes R."/>
            <person name="Rise C."/>
            <person name="Rogov P."/>
            <person name="Ross K."/>
            <person name="Ryan E."/>
            <person name="Settipalli S."/>
            <person name="Shea T."/>
            <person name="Sherpa N."/>
            <person name="Shi L."/>
            <person name="Shih D."/>
            <person name="Sparrow T."/>
            <person name="Spaulding J."/>
            <person name="Stalker J."/>
            <person name="Stange-Thomann N."/>
            <person name="Stavropoulos S."/>
            <person name="Stone C."/>
            <person name="Strader C."/>
            <person name="Tesfaye S."/>
            <person name="Thomson T."/>
            <person name="Thoulutsang Y."/>
            <person name="Thoulutsang D."/>
            <person name="Topham K."/>
            <person name="Topping I."/>
            <person name="Tsamla T."/>
            <person name="Vassiliev H."/>
            <person name="Vo A."/>
            <person name="Wangchuk T."/>
            <person name="Wangdi T."/>
            <person name="Weiand M."/>
            <person name="Wilkinson J."/>
            <person name="Wilson A."/>
            <person name="Yadav S."/>
            <person name="Young G."/>
            <person name="Yu Q."/>
            <person name="Zembek L."/>
            <person name="Zhong D."/>
            <person name="Zimmer A."/>
            <person name="Zwirko Z."/>
            <person name="Jaffe D.B."/>
            <person name="Alvarez P."/>
            <person name="Brockman W."/>
            <person name="Butler J."/>
            <person name="Chin C."/>
            <person name="Gnerre S."/>
            <person name="Grabherr M."/>
            <person name="Kleber M."/>
            <person name="Mauceli E."/>
            <person name="MacCallum I."/>
        </authorList>
    </citation>
    <scope>NUCLEOTIDE SEQUENCE [LARGE SCALE GENOMIC DNA]</scope>
    <source>
        <strain evidence="11">Tucson 15010-1051.87</strain>
    </source>
</reference>
<dbReference type="OrthoDB" id="193905at2759"/>
<feature type="transmembrane region" description="Helical" evidence="8">
    <location>
        <begin position="21"/>
        <end position="41"/>
    </location>
</feature>
<dbReference type="GO" id="GO:0022857">
    <property type="term" value="F:transmembrane transporter activity"/>
    <property type="evidence" value="ECO:0007669"/>
    <property type="project" value="TreeGrafter"/>
</dbReference>
<dbReference type="EMBL" id="CH940650">
    <property type="protein sequence ID" value="EDW67711.1"/>
    <property type="molecule type" value="Genomic_DNA"/>
</dbReference>
<dbReference type="STRING" id="7244.B4LWP6"/>
<evidence type="ECO:0000256" key="8">
    <source>
        <dbReference type="SAM" id="Phobius"/>
    </source>
</evidence>
<dbReference type="InterPro" id="IPR053958">
    <property type="entry name" value="HMGCR/SNAP/NPC1-like_SSD"/>
</dbReference>
<feature type="transmembrane region" description="Helical" evidence="8">
    <location>
        <begin position="442"/>
        <end position="460"/>
    </location>
</feature>
<dbReference type="InParanoid" id="B4LWP6"/>
<keyword evidence="3 8" id="KW-1133">Transmembrane helix</keyword>
<evidence type="ECO:0000256" key="3">
    <source>
        <dbReference type="ARBA" id="ARBA00022989"/>
    </source>
</evidence>
<feature type="transmembrane region" description="Helical" evidence="8">
    <location>
        <begin position="1074"/>
        <end position="1100"/>
    </location>
</feature>
<feature type="transmembrane region" description="Helical" evidence="8">
    <location>
        <begin position="563"/>
        <end position="581"/>
    </location>
</feature>
<keyword evidence="2 8" id="KW-0812">Transmembrane</keyword>
<dbReference type="Pfam" id="PF12349">
    <property type="entry name" value="Sterol-sensing"/>
    <property type="match status" value="1"/>
</dbReference>
<dbReference type="HOGENOM" id="CLU_004076_0_0_1"/>
<dbReference type="OMA" id="NGLLAMC"/>
<evidence type="ECO:0000256" key="4">
    <source>
        <dbReference type="ARBA" id="ARBA00023136"/>
    </source>
</evidence>
<dbReference type="InterPro" id="IPR000731">
    <property type="entry name" value="SSD"/>
</dbReference>
<dbReference type="eggNOG" id="KOG3664">
    <property type="taxonomic scope" value="Eukaryota"/>
</dbReference>
<feature type="transmembrane region" description="Helical" evidence="8">
    <location>
        <begin position="467"/>
        <end position="487"/>
    </location>
</feature>
<comment type="subcellular location">
    <subcellularLocation>
        <location evidence="1">Membrane</location>
        <topology evidence="1">Multi-pass membrane protein</topology>
    </subcellularLocation>
</comment>
<evidence type="ECO:0000256" key="7">
    <source>
        <dbReference type="SAM" id="MobiDB-lite"/>
    </source>
</evidence>
<feature type="transmembrane region" description="Helical" evidence="8">
    <location>
        <begin position="663"/>
        <end position="684"/>
    </location>
</feature>
<evidence type="ECO:0000256" key="1">
    <source>
        <dbReference type="ARBA" id="ARBA00004141"/>
    </source>
</evidence>
<dbReference type="FunCoup" id="B4LWP6">
    <property type="interactions" value="218"/>
</dbReference>
<dbReference type="AlphaFoldDB" id="B4LWP6"/>
<evidence type="ECO:0000259" key="9">
    <source>
        <dbReference type="PROSITE" id="PS50156"/>
    </source>
</evidence>
<feature type="transmembrane region" description="Helical" evidence="8">
    <location>
        <begin position="954"/>
        <end position="973"/>
    </location>
</feature>
<evidence type="ECO:0000256" key="6">
    <source>
        <dbReference type="ARBA" id="ARBA00038046"/>
    </source>
</evidence>
<dbReference type="PANTHER" id="PTHR45951">
    <property type="entry name" value="PROTEIN DISPATCHED-RELATED"/>
    <property type="match status" value="1"/>
</dbReference>
<feature type="domain" description="SSD" evidence="9">
    <location>
        <begin position="462"/>
        <end position="617"/>
    </location>
</feature>
<dbReference type="Gene3D" id="1.20.1640.10">
    <property type="entry name" value="Multidrug efflux transporter AcrB transmembrane domain"/>
    <property type="match status" value="2"/>
</dbReference>
<comment type="similarity">
    <text evidence="6">Belongs to the dispatched family.</text>
</comment>
<dbReference type="KEGG" id="dvi:6630306"/>
<dbReference type="PANTHER" id="PTHR45951:SF3">
    <property type="entry name" value="PROTEIN DISPATCHED"/>
    <property type="match status" value="1"/>
</dbReference>
<dbReference type="PROSITE" id="PS50156">
    <property type="entry name" value="SSD"/>
    <property type="match status" value="1"/>
</dbReference>
<sequence>MLCFDSEKMNWYYHVLARRPYLVVVSIAVYCVACIIVAFLLNDLPDFSDPTLGFETRGTEIGKRLTAWHNLDQEVDGNGVLFSNPTDLMQKLQYDKKRGVPRHQHPNHRRHKDQRRKHKNNKGRKGHKKNEHDDMAYKMMLINKRLKATKSPLNDKWMGDNGVFRDYEVTNDSSPSLLEPTRRSEEIEYGHNTTFVDEDEHRERVQTKKSTWRMLKQASLPNGGWSNSRVRQPIEGFFCDSSPHKEYSHFVVQRIGPNSTDSLFDLNGMLAMCQLQEQIGTVPSYQAFCEPEMLTFNCCRPWSLPNYATLLANKSSCFDLTADDVALLRSLLLNCYDYYHYLKLDINCNELNRCYAPEECTRNNLVFNVLNFLSDHSFIKPNDTNVYLKYAMIFVPVARSNRILPLFHEWQHVELCNELVEVVAMDLGLENELFSELLLTDVWLVSLGGLFVMACVWLYTGSAFITLMSSCAICFSLGLAYFVYTLVFELSFFPYMNLLAIVVIIGIGADDVFLFLKIWQCVLAERFSKSSTLNTQSTLPTPLEHNEHTETLENLMALTMRHAAASMFVTSVTTASAFYASYSSSITAIKCFGIFAGTVVVTNYLLMITWLPASVSIMERLFASHMCCQQHLTQKLINACKKSINRFCELFEECITQSIMSYAYLWLFIFAVLGVSSAIIVFWYPGLQLPEKPHFQLFVSHHPFEVYTKLRHQFWFEKPLQGVENFNMSMRFVWGVQAVDDGDFTNPSSYGNLHYDNNFNISSKSAQIWLRNFCQNIRQQPFYQATFGFLLPNCFIENFIRYMERRCVDEMDSMSLDRAPCCDAEFPYEPHIFEECLPQCISNLCETSFYQHGKAGPKFAAGPIHSDEYFEGNSNESLSIESTPTQLLVKAIIIEFDSNVRYSTLYANIHQFYESVETWFQQQLSTAPLELRGGWFISDLKFYSVQDTLSHDTIIAIVLAMAASLVVLLCFTLNFIISIYAVITVSLTIFNTVAVLILLGWRLNILESIAVSTAIGLAVDFSLHYGIHYRLSPSKERIAATQFALSRIIGPTVMAATTTGVAGGIMMASNILPYIQIGIFLVVVMATSWFYSTFFLMSLLKVAGPQYDFMQLGWPAWRKRRTAKTNKFYERKPSQIIATEQLLTPTSSAIVEMANSETHELESLNSNNQIRTISGTESGLPPPSLAVDLEHSFQTPH</sequence>
<feature type="transmembrane region" description="Helical" evidence="8">
    <location>
        <begin position="587"/>
        <end position="611"/>
    </location>
</feature>
<feature type="transmembrane region" description="Helical" evidence="8">
    <location>
        <begin position="1048"/>
        <end position="1068"/>
    </location>
</feature>
<dbReference type="Proteomes" id="UP000008792">
    <property type="component" value="Unassembled WGS sequence"/>
</dbReference>
<evidence type="ECO:0000313" key="10">
    <source>
        <dbReference type="EMBL" id="EDW67711.1"/>
    </source>
</evidence>
<accession>B4LWP6</accession>
<keyword evidence="5" id="KW-0325">Glycoprotein</keyword>
<proteinExistence type="inferred from homology"/>
<dbReference type="PhylomeDB" id="B4LWP6"/>
<dbReference type="GO" id="GO:0016020">
    <property type="term" value="C:membrane"/>
    <property type="evidence" value="ECO:0007669"/>
    <property type="project" value="UniProtKB-SubCell"/>
</dbReference>
<protein>
    <submittedName>
        <fullName evidence="10">Uncharacterized protein, isoform A</fullName>
    </submittedName>
</protein>
<evidence type="ECO:0000313" key="11">
    <source>
        <dbReference type="Proteomes" id="UP000008792"/>
    </source>
</evidence>
<feature type="region of interest" description="Disordered" evidence="7">
    <location>
        <begin position="95"/>
        <end position="134"/>
    </location>
</feature>
<dbReference type="SUPFAM" id="SSF82866">
    <property type="entry name" value="Multidrug efflux transporter AcrB transmembrane domain"/>
    <property type="match status" value="2"/>
</dbReference>
<keyword evidence="11" id="KW-1185">Reference proteome</keyword>